<proteinExistence type="predicted"/>
<organism evidence="1">
    <name type="scientific">marine sediment metagenome</name>
    <dbReference type="NCBI Taxonomy" id="412755"/>
    <lineage>
        <taxon>unclassified sequences</taxon>
        <taxon>metagenomes</taxon>
        <taxon>ecological metagenomes</taxon>
    </lineage>
</organism>
<protein>
    <submittedName>
        <fullName evidence="1">Uncharacterized protein</fullName>
    </submittedName>
</protein>
<reference evidence="1" key="1">
    <citation type="journal article" date="2015" name="Nature">
        <title>Complex archaea that bridge the gap between prokaryotes and eukaryotes.</title>
        <authorList>
            <person name="Spang A."/>
            <person name="Saw J.H."/>
            <person name="Jorgensen S.L."/>
            <person name="Zaremba-Niedzwiedzka K."/>
            <person name="Martijn J."/>
            <person name="Lind A.E."/>
            <person name="van Eijk R."/>
            <person name="Schleper C."/>
            <person name="Guy L."/>
            <person name="Ettema T.J."/>
        </authorList>
    </citation>
    <scope>NUCLEOTIDE SEQUENCE</scope>
</reference>
<gene>
    <name evidence="1" type="ORF">LCGC14_1914670</name>
</gene>
<sequence length="113" mass="13146">MKHGLSGTLKHKLWMYAKKRAKNKRIRFNISVLDLPDVPKYCPVLGVRIIVNNRMGPHDRSPSLDRIIPKLGYVKNNVRVISYKANRIRSNANTEELKLVWKDAKKIQCKHSQ</sequence>
<comment type="caution">
    <text evidence="1">The sequence shown here is derived from an EMBL/GenBank/DDBJ whole genome shotgun (WGS) entry which is preliminary data.</text>
</comment>
<accession>A0A0F9FT89</accession>
<name>A0A0F9FT89_9ZZZZ</name>
<dbReference type="EMBL" id="LAZR01020285">
    <property type="protein sequence ID" value="KKL89438.1"/>
    <property type="molecule type" value="Genomic_DNA"/>
</dbReference>
<dbReference type="AlphaFoldDB" id="A0A0F9FT89"/>
<dbReference type="Gene3D" id="3.30.40.220">
    <property type="match status" value="1"/>
</dbReference>
<evidence type="ECO:0000313" key="1">
    <source>
        <dbReference type="EMBL" id="KKL89438.1"/>
    </source>
</evidence>